<feature type="domain" description="DDE-1" evidence="2">
    <location>
        <begin position="211"/>
        <end position="370"/>
    </location>
</feature>
<reference evidence="3 4" key="1">
    <citation type="submission" date="2024-03" db="EMBL/GenBank/DDBJ databases">
        <title>Adaptation during the transition from Ophiocordyceps entomopathogen to insect associate is accompanied by gene loss and intensified selection.</title>
        <authorList>
            <person name="Ward C.M."/>
            <person name="Onetto C.A."/>
            <person name="Borneman A.R."/>
        </authorList>
    </citation>
    <scope>NUCLEOTIDE SEQUENCE [LARGE SCALE GENOMIC DNA]</scope>
    <source>
        <strain evidence="3">AWRI1</strain>
        <tissue evidence="3">Single Adult Female</tissue>
    </source>
</reference>
<name>A0AAN9TSN1_9HEMI</name>
<dbReference type="GO" id="GO:0005634">
    <property type="term" value="C:nucleus"/>
    <property type="evidence" value="ECO:0007669"/>
    <property type="project" value="TreeGrafter"/>
</dbReference>
<proteinExistence type="predicted"/>
<sequence>MVRNPKRKPGSRRYNDCAPEDLKNYLMKIKNKQINVSDASRELNICRKTLYNKLAGHHGGKIGHPPVFSVEEEAIFEQHLSFMGECGCPFTRVDVKAVICSYLNKCGKKIETFKDGYTPGDEWVRLFLKRHPGLSLRMAENVKLQRANISASTLQQYITELAVTLNGVHPKNIYNFDESNLSDDPGKRLVIVKKGCKYPEFVCNSSKVSYSLMMCGTASGELLPMYVVYKSIHLWDTWMENGPPGCRYDNSKSGWFDIPTFDRWFRRILIPNARTKAGPKVVICDNVSFHISHDLKQLCRQYEIKFVCLPPNSTHITQPLDVGFFRPVKRKWRTILCEWKMTAEGRKNTTLPKQKFSSLLKKLWTSIQPTARTNLQSAFRKCGIVPLDVQPLLDRLPQTVDYNLVSESFKELVMNFRKSSDGQTTRKRKRATNAHTPAGADIYGNLDNPDSPDETEPELTDTDEPEFQGFTNAGIKDTKALRQMTEIARLAENQ</sequence>
<dbReference type="GO" id="GO:0003677">
    <property type="term" value="F:DNA binding"/>
    <property type="evidence" value="ECO:0007669"/>
    <property type="project" value="TreeGrafter"/>
</dbReference>
<feature type="compositionally biased region" description="Acidic residues" evidence="1">
    <location>
        <begin position="450"/>
        <end position="466"/>
    </location>
</feature>
<dbReference type="InterPro" id="IPR004875">
    <property type="entry name" value="DDE_SF_endonuclease_dom"/>
</dbReference>
<dbReference type="PANTHER" id="PTHR19303">
    <property type="entry name" value="TRANSPOSON"/>
    <property type="match status" value="1"/>
</dbReference>
<protein>
    <recommendedName>
        <fullName evidence="2">DDE-1 domain-containing protein</fullName>
    </recommendedName>
</protein>
<evidence type="ECO:0000256" key="1">
    <source>
        <dbReference type="SAM" id="MobiDB-lite"/>
    </source>
</evidence>
<dbReference type="InterPro" id="IPR050863">
    <property type="entry name" value="CenT-Element_Derived"/>
</dbReference>
<dbReference type="EMBL" id="JBBCAQ010000003">
    <property type="protein sequence ID" value="KAK7604554.1"/>
    <property type="molecule type" value="Genomic_DNA"/>
</dbReference>
<accession>A0AAN9TSN1</accession>
<dbReference type="PANTHER" id="PTHR19303:SF74">
    <property type="entry name" value="POGO TRANSPOSABLE ELEMENT WITH KRAB DOMAIN"/>
    <property type="match status" value="1"/>
</dbReference>
<evidence type="ECO:0000313" key="4">
    <source>
        <dbReference type="Proteomes" id="UP001367676"/>
    </source>
</evidence>
<feature type="region of interest" description="Disordered" evidence="1">
    <location>
        <begin position="418"/>
        <end position="475"/>
    </location>
</feature>
<dbReference type="InterPro" id="IPR036397">
    <property type="entry name" value="RNaseH_sf"/>
</dbReference>
<gene>
    <name evidence="3" type="ORF">V9T40_005740</name>
</gene>
<evidence type="ECO:0000259" key="2">
    <source>
        <dbReference type="Pfam" id="PF03184"/>
    </source>
</evidence>
<dbReference type="Gene3D" id="3.30.420.10">
    <property type="entry name" value="Ribonuclease H-like superfamily/Ribonuclease H"/>
    <property type="match status" value="1"/>
</dbReference>
<keyword evidence="4" id="KW-1185">Reference proteome</keyword>
<comment type="caution">
    <text evidence="3">The sequence shown here is derived from an EMBL/GenBank/DDBJ whole genome shotgun (WGS) entry which is preliminary data.</text>
</comment>
<dbReference type="AlphaFoldDB" id="A0AAN9TSN1"/>
<dbReference type="Proteomes" id="UP001367676">
    <property type="component" value="Unassembled WGS sequence"/>
</dbReference>
<organism evidence="3 4">
    <name type="scientific">Parthenolecanium corni</name>
    <dbReference type="NCBI Taxonomy" id="536013"/>
    <lineage>
        <taxon>Eukaryota</taxon>
        <taxon>Metazoa</taxon>
        <taxon>Ecdysozoa</taxon>
        <taxon>Arthropoda</taxon>
        <taxon>Hexapoda</taxon>
        <taxon>Insecta</taxon>
        <taxon>Pterygota</taxon>
        <taxon>Neoptera</taxon>
        <taxon>Paraneoptera</taxon>
        <taxon>Hemiptera</taxon>
        <taxon>Sternorrhyncha</taxon>
        <taxon>Coccoidea</taxon>
        <taxon>Coccidae</taxon>
        <taxon>Parthenolecanium</taxon>
    </lineage>
</organism>
<dbReference type="Pfam" id="PF03184">
    <property type="entry name" value="DDE_1"/>
    <property type="match status" value="1"/>
</dbReference>
<evidence type="ECO:0000313" key="3">
    <source>
        <dbReference type="EMBL" id="KAK7604554.1"/>
    </source>
</evidence>